<gene>
    <name evidence="2" type="ORF">OESDEN_04278</name>
</gene>
<feature type="compositionally biased region" description="Basic and acidic residues" evidence="1">
    <location>
        <begin position="248"/>
        <end position="260"/>
    </location>
</feature>
<accession>A0A0B1TIY1</accession>
<feature type="compositionally biased region" description="Polar residues" evidence="1">
    <location>
        <begin position="226"/>
        <end position="247"/>
    </location>
</feature>
<sequence length="269" mass="30123">MLITSLETAQLSKEDLKFISTRDINIAQKTLSKTSVPLDILIGQDHLSNIIDRTNPVLQMPSGLILTPTVFGYTISGTSTFTSNTATTRVDEGVPVAATTIILSKNNYKREVKRLKNENFPGSSRTILGIASQRNSNTAISKTESRRRKFRKPRENRYIAERHARHTLFKDEKNTVNRVSVGADVSLREDFQRSKRQCSVRASPKSVSGKYGKARNRTSRTHANRGPQNDLNRTSSLKFLSSTNKETGCSKEGRKTDIENGKSMQQKPH</sequence>
<proteinExistence type="predicted"/>
<feature type="compositionally biased region" description="Polar residues" evidence="1">
    <location>
        <begin position="131"/>
        <end position="142"/>
    </location>
</feature>
<evidence type="ECO:0000313" key="2">
    <source>
        <dbReference type="EMBL" id="KHJ95772.1"/>
    </source>
</evidence>
<feature type="region of interest" description="Disordered" evidence="1">
    <location>
        <begin position="191"/>
        <end position="269"/>
    </location>
</feature>
<dbReference type="EMBL" id="KN549854">
    <property type="protein sequence ID" value="KHJ95772.1"/>
    <property type="molecule type" value="Genomic_DNA"/>
</dbReference>
<keyword evidence="3" id="KW-1185">Reference proteome</keyword>
<evidence type="ECO:0000313" key="3">
    <source>
        <dbReference type="Proteomes" id="UP000053660"/>
    </source>
</evidence>
<dbReference type="Proteomes" id="UP000053660">
    <property type="component" value="Unassembled WGS sequence"/>
</dbReference>
<organism evidence="2 3">
    <name type="scientific">Oesophagostomum dentatum</name>
    <name type="common">Nodular worm</name>
    <dbReference type="NCBI Taxonomy" id="61180"/>
    <lineage>
        <taxon>Eukaryota</taxon>
        <taxon>Metazoa</taxon>
        <taxon>Ecdysozoa</taxon>
        <taxon>Nematoda</taxon>
        <taxon>Chromadorea</taxon>
        <taxon>Rhabditida</taxon>
        <taxon>Rhabditina</taxon>
        <taxon>Rhabditomorpha</taxon>
        <taxon>Strongyloidea</taxon>
        <taxon>Strongylidae</taxon>
        <taxon>Oesophagostomum</taxon>
    </lineage>
</organism>
<protein>
    <submittedName>
        <fullName evidence="2">Uncharacterized protein</fullName>
    </submittedName>
</protein>
<name>A0A0B1TIY1_OESDE</name>
<feature type="region of interest" description="Disordered" evidence="1">
    <location>
        <begin position="131"/>
        <end position="154"/>
    </location>
</feature>
<reference evidence="2 3" key="1">
    <citation type="submission" date="2014-03" db="EMBL/GenBank/DDBJ databases">
        <title>Draft genome of the hookworm Oesophagostomum dentatum.</title>
        <authorList>
            <person name="Mitreva M."/>
        </authorList>
    </citation>
    <scope>NUCLEOTIDE SEQUENCE [LARGE SCALE GENOMIC DNA]</scope>
    <source>
        <strain evidence="2 3">OD-Hann</strain>
    </source>
</reference>
<feature type="compositionally biased region" description="Basic residues" evidence="1">
    <location>
        <begin position="212"/>
        <end position="223"/>
    </location>
</feature>
<dbReference type="AlphaFoldDB" id="A0A0B1TIY1"/>
<evidence type="ECO:0000256" key="1">
    <source>
        <dbReference type="SAM" id="MobiDB-lite"/>
    </source>
</evidence>